<organism evidence="2 3">
    <name type="scientific">Cymbomonas tetramitiformis</name>
    <dbReference type="NCBI Taxonomy" id="36881"/>
    <lineage>
        <taxon>Eukaryota</taxon>
        <taxon>Viridiplantae</taxon>
        <taxon>Chlorophyta</taxon>
        <taxon>Pyramimonadophyceae</taxon>
        <taxon>Pyramimonadales</taxon>
        <taxon>Pyramimonadaceae</taxon>
        <taxon>Cymbomonas</taxon>
    </lineage>
</organism>
<dbReference type="Proteomes" id="UP001190700">
    <property type="component" value="Unassembled WGS sequence"/>
</dbReference>
<evidence type="ECO:0000313" key="2">
    <source>
        <dbReference type="EMBL" id="KAK3281416.1"/>
    </source>
</evidence>
<feature type="region of interest" description="Disordered" evidence="1">
    <location>
        <begin position="53"/>
        <end position="76"/>
    </location>
</feature>
<dbReference type="AlphaFoldDB" id="A0AAE0LDH2"/>
<evidence type="ECO:0000313" key="3">
    <source>
        <dbReference type="Proteomes" id="UP001190700"/>
    </source>
</evidence>
<keyword evidence="3" id="KW-1185">Reference proteome</keyword>
<gene>
    <name evidence="2" type="ORF">CYMTET_10790</name>
</gene>
<name>A0AAE0LDH2_9CHLO</name>
<sequence>MPTTVEAHRVRQATSLGAVGCVGESRRRPWASVVEKAALEELGEDREAWDLAGVEEDQRDARRAPTATLERQGGRQTVEAVQRDNCRVAWVDLTSTFACAGPLGVGLRASAPPGTADARSPPPLLPQALLLE</sequence>
<dbReference type="EMBL" id="LGRX02003850">
    <property type="protein sequence ID" value="KAK3281416.1"/>
    <property type="molecule type" value="Genomic_DNA"/>
</dbReference>
<feature type="region of interest" description="Disordered" evidence="1">
    <location>
        <begin position="104"/>
        <end position="132"/>
    </location>
</feature>
<proteinExistence type="predicted"/>
<reference evidence="2 3" key="1">
    <citation type="journal article" date="2015" name="Genome Biol. Evol.">
        <title>Comparative Genomics of a Bacterivorous Green Alga Reveals Evolutionary Causalities and Consequences of Phago-Mixotrophic Mode of Nutrition.</title>
        <authorList>
            <person name="Burns J.A."/>
            <person name="Paasch A."/>
            <person name="Narechania A."/>
            <person name="Kim E."/>
        </authorList>
    </citation>
    <scope>NUCLEOTIDE SEQUENCE [LARGE SCALE GENOMIC DNA]</scope>
    <source>
        <strain evidence="2 3">PLY_AMNH</strain>
    </source>
</reference>
<accession>A0AAE0LDH2</accession>
<evidence type="ECO:0000256" key="1">
    <source>
        <dbReference type="SAM" id="MobiDB-lite"/>
    </source>
</evidence>
<protein>
    <submittedName>
        <fullName evidence="2">Uncharacterized protein</fullName>
    </submittedName>
</protein>
<comment type="caution">
    <text evidence="2">The sequence shown here is derived from an EMBL/GenBank/DDBJ whole genome shotgun (WGS) entry which is preliminary data.</text>
</comment>